<dbReference type="GO" id="GO:0016758">
    <property type="term" value="F:hexosyltransferase activity"/>
    <property type="evidence" value="ECO:0007669"/>
    <property type="project" value="TreeGrafter"/>
</dbReference>
<name>A0A9D1V712_9FIRM</name>
<feature type="domain" description="Glycosyl transferase family 1" evidence="1">
    <location>
        <begin position="196"/>
        <end position="354"/>
    </location>
</feature>
<gene>
    <name evidence="3" type="ORF">H9741_01900</name>
</gene>
<reference evidence="3" key="1">
    <citation type="journal article" date="2021" name="PeerJ">
        <title>Extensive microbial diversity within the chicken gut microbiome revealed by metagenomics and culture.</title>
        <authorList>
            <person name="Gilroy R."/>
            <person name="Ravi A."/>
            <person name="Getino M."/>
            <person name="Pursley I."/>
            <person name="Horton D.L."/>
            <person name="Alikhan N.F."/>
            <person name="Baker D."/>
            <person name="Gharbi K."/>
            <person name="Hall N."/>
            <person name="Watson M."/>
            <person name="Adriaenssens E.M."/>
            <person name="Foster-Nyarko E."/>
            <person name="Jarju S."/>
            <person name="Secka A."/>
            <person name="Antonio M."/>
            <person name="Oren A."/>
            <person name="Chaudhuri R.R."/>
            <person name="La Ragione R."/>
            <person name="Hildebrand F."/>
            <person name="Pallen M.J."/>
        </authorList>
    </citation>
    <scope>NUCLEOTIDE SEQUENCE</scope>
    <source>
        <strain evidence="3">811</strain>
    </source>
</reference>
<dbReference type="InterPro" id="IPR001296">
    <property type="entry name" value="Glyco_trans_1"/>
</dbReference>
<evidence type="ECO:0000313" key="4">
    <source>
        <dbReference type="Proteomes" id="UP000824204"/>
    </source>
</evidence>
<dbReference type="SUPFAM" id="SSF53756">
    <property type="entry name" value="UDP-Glycosyltransferase/glycogen phosphorylase"/>
    <property type="match status" value="1"/>
</dbReference>
<accession>A0A9D1V712</accession>
<evidence type="ECO:0000259" key="2">
    <source>
        <dbReference type="Pfam" id="PF13439"/>
    </source>
</evidence>
<dbReference type="PANTHER" id="PTHR45947:SF3">
    <property type="entry name" value="SULFOQUINOVOSYL TRANSFERASE SQD2"/>
    <property type="match status" value="1"/>
</dbReference>
<dbReference type="InterPro" id="IPR050194">
    <property type="entry name" value="Glycosyltransferase_grp1"/>
</dbReference>
<dbReference type="EMBL" id="DXFX01000026">
    <property type="protein sequence ID" value="HIX07204.1"/>
    <property type="molecule type" value="Genomic_DNA"/>
</dbReference>
<protein>
    <submittedName>
        <fullName evidence="3">Glycosyltransferase</fullName>
        <ecNumber evidence="3">2.4.-.-</ecNumber>
    </submittedName>
</protein>
<dbReference type="Proteomes" id="UP000824204">
    <property type="component" value="Unassembled WGS sequence"/>
</dbReference>
<keyword evidence="3" id="KW-0808">Transferase</keyword>
<evidence type="ECO:0000259" key="1">
    <source>
        <dbReference type="Pfam" id="PF00534"/>
    </source>
</evidence>
<dbReference type="Pfam" id="PF13439">
    <property type="entry name" value="Glyco_transf_4"/>
    <property type="match status" value="1"/>
</dbReference>
<dbReference type="AlphaFoldDB" id="A0A9D1V712"/>
<proteinExistence type="predicted"/>
<organism evidence="3 4">
    <name type="scientific">Candidatus Borkfalkia faecipullorum</name>
    <dbReference type="NCBI Taxonomy" id="2838510"/>
    <lineage>
        <taxon>Bacteria</taxon>
        <taxon>Bacillati</taxon>
        <taxon>Bacillota</taxon>
        <taxon>Clostridia</taxon>
        <taxon>Christensenellales</taxon>
        <taxon>Christensenellaceae</taxon>
        <taxon>Candidatus Borkfalkia</taxon>
    </lineage>
</organism>
<reference evidence="3" key="2">
    <citation type="submission" date="2021-04" db="EMBL/GenBank/DDBJ databases">
        <authorList>
            <person name="Gilroy R."/>
        </authorList>
    </citation>
    <scope>NUCLEOTIDE SEQUENCE</scope>
    <source>
        <strain evidence="3">811</strain>
    </source>
</reference>
<dbReference type="Pfam" id="PF00534">
    <property type="entry name" value="Glycos_transf_1"/>
    <property type="match status" value="1"/>
</dbReference>
<sequence>MKILITTDFFSPTVNGVVTSTVNLRKGLTERGHEVRILTLQQKEESCEEGVWYLPSVGLDAFVAPTVRFRMGLPASVLREVLEWKPDIVHSQCEFCTFGPARKIATKAKVPLVNTYHTMYEDYARYLFRFSNRFGRFAAKKFTQKRLSMVDAVVVPTKKTQELLLRYGVRTPVSVIPSGLDLARFREVRHGEFYEKVRNLAAGRKSILYIGRLAKEKNIGELIGYFRTFDDANLVFFIAGYGPLQKELEQQASDLQGRVIFLGTVPPEQVPECYAAADIFVSASTTETQGLTYFEALSCGTPVLCREDDCIRGVVEDGKNGYLFRDYQSFANGLRRLTEGDLSSMSEACRAAAEEFSLEKFAERAEKLYLGLTEKKR</sequence>
<comment type="caution">
    <text evidence="3">The sequence shown here is derived from an EMBL/GenBank/DDBJ whole genome shotgun (WGS) entry which is preliminary data.</text>
</comment>
<dbReference type="EC" id="2.4.-.-" evidence="3"/>
<feature type="domain" description="Glycosyltransferase subfamily 4-like N-terminal" evidence="2">
    <location>
        <begin position="14"/>
        <end position="184"/>
    </location>
</feature>
<dbReference type="Gene3D" id="3.40.50.2000">
    <property type="entry name" value="Glycogen Phosphorylase B"/>
    <property type="match status" value="2"/>
</dbReference>
<dbReference type="InterPro" id="IPR028098">
    <property type="entry name" value="Glyco_trans_4-like_N"/>
</dbReference>
<keyword evidence="3" id="KW-0328">Glycosyltransferase</keyword>
<dbReference type="PANTHER" id="PTHR45947">
    <property type="entry name" value="SULFOQUINOVOSYL TRANSFERASE SQD2"/>
    <property type="match status" value="1"/>
</dbReference>
<evidence type="ECO:0000313" key="3">
    <source>
        <dbReference type="EMBL" id="HIX07204.1"/>
    </source>
</evidence>